<dbReference type="AlphaFoldDB" id="A0A7Y6ME89"/>
<feature type="domain" description="DUF7824" evidence="1">
    <location>
        <begin position="536"/>
        <end position="637"/>
    </location>
</feature>
<keyword evidence="3" id="KW-1185">Reference proteome</keyword>
<sequence>MKIPVSGRPAAPSGAWDAVRAAVQQEDAAATAALVARLTDEERREVARELPGHLARLRDPGRGRSIWSADANLGWTEAMRIAGAGTIAGAAAVAAWLCRRDFRRFWQEPDDVPYILQVVAGRPAEWQADLAVRLALRLRGTDDDSSRSVRLAVELLRRTGTEPPAHDPLTLAWIAAWPADPGDAPLLDTMLPRVFSAEGVGRLLRGDEERPARLAALAASGRISRALLLDGCVSRFLRGGTAADLRFFVRLHEALAPSAGEVAERRRDYAALLPAAPANVAELALKRLRALGGPEPEEAREAVEGLLFRAEGKLVRAGLIWLERLVRDHPGDLDGYAPALATALMCETGEARDRAARLALKHAARFTPDGAAAIRDAVALLPPGEGVALAEAFGGDPVPAAPESRFASDPLPPVPEPAPMPAPVATPAELLRLRPSDADWLSTERWLDGFVRLAAGVRQALTEALVTAAGLLRVRDYWRRPWWHPELWATAMAKELGDPGIERRTAESVLDGDRPATVEERIPEAGHTKLSLRMPLRRYAEVYQALIDGALPPYLLATPTHLSGRLDAGELVERLEGYERDGGEPLPVDLEQALLRLSRTAPAEVAARAARLTSEAGRAVARLLSGERAEPRVELRWEEGPNGPRVRPVVSWDGTGITVLEGEMPPTRPRETLGPLLPVLAAHRDVAASLTVDTLRSCAPYSTPEADALTALVTAQGPAGPGMGLLAAETLCLGREEAVPRLLELAASGGLGEETGRQLAALLRDDETRWEYRSYSPAGVLRALEELARRGAHREVWEVMAGLLTVYLPGPGGRATSTHTRMMRLAADVAGWAGARGALEPVAELAGRGRVTGLVREARRLHAVLTA</sequence>
<gene>
    <name evidence="2" type="ORF">HT134_25405</name>
</gene>
<dbReference type="Proteomes" id="UP000546126">
    <property type="component" value="Unassembled WGS sequence"/>
</dbReference>
<accession>A0A7Y6ME89</accession>
<dbReference type="InterPro" id="IPR056726">
    <property type="entry name" value="DUF7824"/>
</dbReference>
<dbReference type="EMBL" id="JABWGO010000006">
    <property type="protein sequence ID" value="NUW43444.1"/>
    <property type="molecule type" value="Genomic_DNA"/>
</dbReference>
<reference evidence="2 3" key="1">
    <citation type="submission" date="2020-06" db="EMBL/GenBank/DDBJ databases">
        <authorList>
            <person name="Chanama M."/>
        </authorList>
    </citation>
    <scope>NUCLEOTIDE SEQUENCE [LARGE SCALE GENOMIC DNA]</scope>
    <source>
        <strain evidence="2 3">TBRC6557</strain>
    </source>
</reference>
<evidence type="ECO:0000313" key="2">
    <source>
        <dbReference type="EMBL" id="NUW43444.1"/>
    </source>
</evidence>
<name>A0A7Y6ME89_9ACTN</name>
<organism evidence="2 3">
    <name type="scientific">Nonomuraea rhodomycinica</name>
    <dbReference type="NCBI Taxonomy" id="1712872"/>
    <lineage>
        <taxon>Bacteria</taxon>
        <taxon>Bacillati</taxon>
        <taxon>Actinomycetota</taxon>
        <taxon>Actinomycetes</taxon>
        <taxon>Streptosporangiales</taxon>
        <taxon>Streptosporangiaceae</taxon>
        <taxon>Nonomuraea</taxon>
    </lineage>
</organism>
<dbReference type="Pfam" id="PF25148">
    <property type="entry name" value="DUF7824"/>
    <property type="match status" value="1"/>
</dbReference>
<proteinExistence type="predicted"/>
<dbReference type="RefSeq" id="WP_175602957.1">
    <property type="nucleotide sequence ID" value="NZ_JABWGO010000006.1"/>
</dbReference>
<evidence type="ECO:0000313" key="3">
    <source>
        <dbReference type="Proteomes" id="UP000546126"/>
    </source>
</evidence>
<evidence type="ECO:0000259" key="1">
    <source>
        <dbReference type="Pfam" id="PF25148"/>
    </source>
</evidence>
<protein>
    <recommendedName>
        <fullName evidence="1">DUF7824 domain-containing protein</fullName>
    </recommendedName>
</protein>
<comment type="caution">
    <text evidence="2">The sequence shown here is derived from an EMBL/GenBank/DDBJ whole genome shotgun (WGS) entry which is preliminary data.</text>
</comment>